<evidence type="ECO:0008006" key="3">
    <source>
        <dbReference type="Google" id="ProtNLM"/>
    </source>
</evidence>
<accession>A0ABT1LYA9</accession>
<dbReference type="RefSeq" id="WP_255058982.1">
    <property type="nucleotide sequence ID" value="NZ_JANDBD010000002.1"/>
</dbReference>
<evidence type="ECO:0000313" key="1">
    <source>
        <dbReference type="EMBL" id="MCP9271879.1"/>
    </source>
</evidence>
<protein>
    <recommendedName>
        <fullName evidence="3">DUF5666 domain-containing protein</fullName>
    </recommendedName>
</protein>
<name>A0ABT1LYA9_9MYCO</name>
<proteinExistence type="predicted"/>
<evidence type="ECO:0000313" key="2">
    <source>
        <dbReference type="Proteomes" id="UP001651690"/>
    </source>
</evidence>
<gene>
    <name evidence="1" type="ORF">NM203_06745</name>
</gene>
<keyword evidence="2" id="KW-1185">Reference proteome</keyword>
<sequence>MGSRHRKQNRRLIDTRAVGAAGALLAAAPAAVGVFLLSAPDGPSAGFESHPKPVAQEGTVVALSDNSLTAQSADGSARTYVVTPDTTSVTPEGGGVGTAPFGVNDEVTIVGEMRDGTAVATAVAAREVANLDGPPMDSIGYLP</sequence>
<comment type="caution">
    <text evidence="1">The sequence shown here is derived from an EMBL/GenBank/DDBJ whole genome shotgun (WGS) entry which is preliminary data.</text>
</comment>
<dbReference type="Proteomes" id="UP001651690">
    <property type="component" value="Unassembled WGS sequence"/>
</dbReference>
<dbReference type="EMBL" id="JANDBD010000002">
    <property type="protein sequence ID" value="MCP9271879.1"/>
    <property type="molecule type" value="Genomic_DNA"/>
</dbReference>
<reference evidence="1 2" key="1">
    <citation type="submission" date="2022-06" db="EMBL/GenBank/DDBJ databases">
        <title>Mycolicibacterium sp. CAU 1645 isolated from seawater.</title>
        <authorList>
            <person name="Kim W."/>
        </authorList>
    </citation>
    <scope>NUCLEOTIDE SEQUENCE [LARGE SCALE GENOMIC DNA]</scope>
    <source>
        <strain evidence="1 2">CAU 1645</strain>
    </source>
</reference>
<organism evidence="1 2">
    <name type="scientific">Mycolicibacterium arenosum</name>
    <dbReference type="NCBI Taxonomy" id="2952157"/>
    <lineage>
        <taxon>Bacteria</taxon>
        <taxon>Bacillati</taxon>
        <taxon>Actinomycetota</taxon>
        <taxon>Actinomycetes</taxon>
        <taxon>Mycobacteriales</taxon>
        <taxon>Mycobacteriaceae</taxon>
        <taxon>Mycolicibacterium</taxon>
    </lineage>
</organism>